<evidence type="ECO:0000313" key="1">
    <source>
        <dbReference type="EMBL" id="TMS34903.1"/>
    </source>
</evidence>
<sequence>MLLQLLGFVVWRYTWNKVQGFRQYRLKNLTVGLVHSSITGCWALSMLALSRHHVLPHDALVSVLRHPSPHDLHRLFLLRLDRYASPRNFSLNGGTRASPRRQHFRLHISCSRPEILPLRTLGLLMEINSIFLHHRSIMQLSGEYQMKPRNSCSRK</sequence>
<organism evidence="1 2">
    <name type="scientific">Steinernema carpocapsae</name>
    <name type="common">Entomopathogenic nematode</name>
    <dbReference type="NCBI Taxonomy" id="34508"/>
    <lineage>
        <taxon>Eukaryota</taxon>
        <taxon>Metazoa</taxon>
        <taxon>Ecdysozoa</taxon>
        <taxon>Nematoda</taxon>
        <taxon>Chromadorea</taxon>
        <taxon>Rhabditida</taxon>
        <taxon>Tylenchina</taxon>
        <taxon>Panagrolaimomorpha</taxon>
        <taxon>Strongyloidoidea</taxon>
        <taxon>Steinernematidae</taxon>
        <taxon>Steinernema</taxon>
    </lineage>
</organism>
<reference evidence="1 2" key="1">
    <citation type="journal article" date="2015" name="Genome Biol.">
        <title>Comparative genomics of Steinernema reveals deeply conserved gene regulatory networks.</title>
        <authorList>
            <person name="Dillman A.R."/>
            <person name="Macchietto M."/>
            <person name="Porter C.F."/>
            <person name="Rogers A."/>
            <person name="Williams B."/>
            <person name="Antoshechkin I."/>
            <person name="Lee M.M."/>
            <person name="Goodwin Z."/>
            <person name="Lu X."/>
            <person name="Lewis E.E."/>
            <person name="Goodrich-Blair H."/>
            <person name="Stock S.P."/>
            <person name="Adams B.J."/>
            <person name="Sternberg P.W."/>
            <person name="Mortazavi A."/>
        </authorList>
    </citation>
    <scope>NUCLEOTIDE SEQUENCE [LARGE SCALE GENOMIC DNA]</scope>
    <source>
        <strain evidence="1 2">ALL</strain>
    </source>
</reference>
<dbReference type="Proteomes" id="UP000298663">
    <property type="component" value="Chromosome X"/>
</dbReference>
<dbReference type="EMBL" id="AZBU02000001">
    <property type="protein sequence ID" value="TMS34903.1"/>
    <property type="molecule type" value="Genomic_DNA"/>
</dbReference>
<reference evidence="1 2" key="2">
    <citation type="journal article" date="2019" name="G3 (Bethesda)">
        <title>Hybrid Assembly of the Genome of the Entomopathogenic Nematode Steinernema carpocapsae Identifies the X-Chromosome.</title>
        <authorList>
            <person name="Serra L."/>
            <person name="Macchietto M."/>
            <person name="Macias-Munoz A."/>
            <person name="McGill C.J."/>
            <person name="Rodriguez I.M."/>
            <person name="Rodriguez B."/>
            <person name="Murad R."/>
            <person name="Mortazavi A."/>
        </authorList>
    </citation>
    <scope>NUCLEOTIDE SEQUENCE [LARGE SCALE GENOMIC DNA]</scope>
    <source>
        <strain evidence="1 2">ALL</strain>
    </source>
</reference>
<dbReference type="OrthoDB" id="10266980at2759"/>
<comment type="caution">
    <text evidence="1">The sequence shown here is derived from an EMBL/GenBank/DDBJ whole genome shotgun (WGS) entry which is preliminary data.</text>
</comment>
<keyword evidence="2" id="KW-1185">Reference proteome</keyword>
<gene>
    <name evidence="1" type="ORF">L596_002402</name>
</gene>
<evidence type="ECO:0000313" key="2">
    <source>
        <dbReference type="Proteomes" id="UP000298663"/>
    </source>
</evidence>
<accession>A0A4V6I7P8</accession>
<name>A0A4V6I7P8_STECR</name>
<dbReference type="AlphaFoldDB" id="A0A4V6I7P8"/>
<evidence type="ECO:0008006" key="3">
    <source>
        <dbReference type="Google" id="ProtNLM"/>
    </source>
</evidence>
<proteinExistence type="predicted"/>
<dbReference type="EMBL" id="CM016762">
    <property type="protein sequence ID" value="TMS34903.1"/>
    <property type="molecule type" value="Genomic_DNA"/>
</dbReference>
<protein>
    <recommendedName>
        <fullName evidence="3">TLC domain-containing protein</fullName>
    </recommendedName>
</protein>